<keyword evidence="1" id="KW-0732">Signal</keyword>
<evidence type="ECO:0000313" key="2">
    <source>
        <dbReference type="EMBL" id="QBE62520.1"/>
    </source>
</evidence>
<organism evidence="2 3">
    <name type="scientific">Pseudoduganella lutea</name>
    <dbReference type="NCBI Taxonomy" id="321985"/>
    <lineage>
        <taxon>Bacteria</taxon>
        <taxon>Pseudomonadati</taxon>
        <taxon>Pseudomonadota</taxon>
        <taxon>Betaproteobacteria</taxon>
        <taxon>Burkholderiales</taxon>
        <taxon>Oxalobacteraceae</taxon>
        <taxon>Telluria group</taxon>
        <taxon>Pseudoduganella</taxon>
    </lineage>
</organism>
<sequence>MTHQHFSRRDFLRSIASATGVAAAPLALNLAAAGTAAAAGASDYKALICLYMMGGNDHYNTFLATDRTSWTEYERLRDTNDAQSIALPKDGSFGGVLPVGTATVQPGRTFAFHPQLAGLRQLYNSGRAAVVSNVGTLVQPTTREQYLANSVPLPPKLFSHNDQQAVWLSDRAEGSTVGWGGRMADLINSANGNSSFTCISAAGNTVFLSGRQMQQFQIAPAGAVPIEGISGRVLGANFQLRSLIAGSHTNKLEAAHASVVSRSIDLQAQLASAMVAAGPGGVPNPKGYVNPMTGTAAVNPLASQLQIVARMIAAREALGMKRQVFFVSMGGFDTHDGQSRRHAALMARLDHALSYFDTTMANLMGANVRQQVTLFTASDFGRTLTSNGDGTDHGWGSHHFVAGGAVRGSDIYGDFPTIGLGHANDIGQGALLPSVAVDQYGATLGRWLGLSDSELIDVFPSLVNFSQRDLGFMR</sequence>
<dbReference type="OrthoDB" id="9779968at2"/>
<dbReference type="Pfam" id="PF07394">
    <property type="entry name" value="DUF1501"/>
    <property type="match status" value="1"/>
</dbReference>
<dbReference type="PANTHER" id="PTHR43737">
    <property type="entry name" value="BLL7424 PROTEIN"/>
    <property type="match status" value="1"/>
</dbReference>
<gene>
    <name evidence="2" type="ORF">EWM63_05650</name>
</gene>
<dbReference type="InterPro" id="IPR010869">
    <property type="entry name" value="DUF1501"/>
</dbReference>
<dbReference type="PANTHER" id="PTHR43737:SF1">
    <property type="entry name" value="DUF1501 DOMAIN-CONTAINING PROTEIN"/>
    <property type="match status" value="1"/>
</dbReference>
<dbReference type="InterPro" id="IPR006311">
    <property type="entry name" value="TAT_signal"/>
</dbReference>
<protein>
    <submittedName>
        <fullName evidence="2">DUF1501 domain-containing protein</fullName>
    </submittedName>
</protein>
<reference evidence="2 3" key="1">
    <citation type="submission" date="2019-02" db="EMBL/GenBank/DDBJ databases">
        <title>Draft Genome Sequences of Six Type Strains of the Genus Massilia.</title>
        <authorList>
            <person name="Miess H."/>
            <person name="Frediansyhah A."/>
            <person name="Gross H."/>
        </authorList>
    </citation>
    <scope>NUCLEOTIDE SEQUENCE [LARGE SCALE GENOMIC DNA]</scope>
    <source>
        <strain evidence="2 3">DSM 17473</strain>
    </source>
</reference>
<evidence type="ECO:0000313" key="3">
    <source>
        <dbReference type="Proteomes" id="UP000290637"/>
    </source>
</evidence>
<evidence type="ECO:0000256" key="1">
    <source>
        <dbReference type="SAM" id="SignalP"/>
    </source>
</evidence>
<feature type="chain" id="PRO_5020976298" evidence="1">
    <location>
        <begin position="39"/>
        <end position="474"/>
    </location>
</feature>
<name>A0A4P6KUB6_9BURK</name>
<accession>A0A4P6KUB6</accession>
<feature type="signal peptide" evidence="1">
    <location>
        <begin position="1"/>
        <end position="38"/>
    </location>
</feature>
<proteinExistence type="predicted"/>
<dbReference type="Proteomes" id="UP000290637">
    <property type="component" value="Chromosome"/>
</dbReference>
<dbReference type="RefSeq" id="WP_130185655.1">
    <property type="nucleotide sequence ID" value="NZ_CP035913.1"/>
</dbReference>
<dbReference type="AlphaFoldDB" id="A0A4P6KUB6"/>
<dbReference type="KEGG" id="plue:EWM63_05650"/>
<dbReference type="PROSITE" id="PS51318">
    <property type="entry name" value="TAT"/>
    <property type="match status" value="1"/>
</dbReference>
<dbReference type="EMBL" id="CP035913">
    <property type="protein sequence ID" value="QBE62520.1"/>
    <property type="molecule type" value="Genomic_DNA"/>
</dbReference>
<keyword evidence="3" id="KW-1185">Reference proteome</keyword>